<dbReference type="RefSeq" id="WP_048878121.1">
    <property type="nucleotide sequence ID" value="NZ_BANC01000025.1"/>
</dbReference>
<dbReference type="InterPro" id="IPR027417">
    <property type="entry name" value="P-loop_NTPase"/>
</dbReference>
<dbReference type="GO" id="GO:0003887">
    <property type="term" value="F:DNA-directed DNA polymerase activity"/>
    <property type="evidence" value="ECO:0007669"/>
    <property type="project" value="UniProtKB-KW"/>
</dbReference>
<dbReference type="InterPro" id="IPR008921">
    <property type="entry name" value="DNA_pol3_clamp-load_cplx_C"/>
</dbReference>
<keyword evidence="9" id="KW-1185">Reference proteome</keyword>
<keyword evidence="4" id="KW-0235">DNA replication</keyword>
<gene>
    <name evidence="8" type="ORF">Aam_025_074</name>
</gene>
<evidence type="ECO:0000256" key="6">
    <source>
        <dbReference type="ARBA" id="ARBA00034754"/>
    </source>
</evidence>
<dbReference type="Proteomes" id="UP000032668">
    <property type="component" value="Unassembled WGS sequence"/>
</dbReference>
<name>A0A0D6PEC4_9PROT</name>
<keyword evidence="3" id="KW-0548">Nucleotidyltransferase</keyword>
<dbReference type="Gene3D" id="1.10.8.60">
    <property type="match status" value="1"/>
</dbReference>
<dbReference type="EMBL" id="BANC01000025">
    <property type="protein sequence ID" value="GAN79686.1"/>
    <property type="molecule type" value="Genomic_DNA"/>
</dbReference>
<evidence type="ECO:0000313" key="9">
    <source>
        <dbReference type="Proteomes" id="UP000032668"/>
    </source>
</evidence>
<keyword evidence="2" id="KW-0808">Transferase</keyword>
<dbReference type="EC" id="2.7.7.7" evidence="1"/>
<evidence type="ECO:0000313" key="8">
    <source>
        <dbReference type="EMBL" id="GAN79686.1"/>
    </source>
</evidence>
<comment type="caution">
    <text evidence="8">The sequence shown here is derived from an EMBL/GenBank/DDBJ whole genome shotgun (WGS) entry which is preliminary data.</text>
</comment>
<evidence type="ECO:0000256" key="4">
    <source>
        <dbReference type="ARBA" id="ARBA00022705"/>
    </source>
</evidence>
<dbReference type="GO" id="GO:0006261">
    <property type="term" value="P:DNA-templated DNA replication"/>
    <property type="evidence" value="ECO:0007669"/>
    <property type="project" value="TreeGrafter"/>
</dbReference>
<dbReference type="OrthoDB" id="9804983at2"/>
<comment type="catalytic activity">
    <reaction evidence="7">
        <text>DNA(n) + a 2'-deoxyribonucleoside 5'-triphosphate = DNA(n+1) + diphosphate</text>
        <dbReference type="Rhea" id="RHEA:22508"/>
        <dbReference type="Rhea" id="RHEA-COMP:17339"/>
        <dbReference type="Rhea" id="RHEA-COMP:17340"/>
        <dbReference type="ChEBI" id="CHEBI:33019"/>
        <dbReference type="ChEBI" id="CHEBI:61560"/>
        <dbReference type="ChEBI" id="CHEBI:173112"/>
        <dbReference type="EC" id="2.7.7.7"/>
    </reaction>
</comment>
<dbReference type="SUPFAM" id="SSF52540">
    <property type="entry name" value="P-loop containing nucleoside triphosphate hydrolases"/>
    <property type="match status" value="1"/>
</dbReference>
<sequence length="338" mass="35396">MKLDAGRTDAFLKAPSAPLVLLHGPDAGLVAERGLALARTVEGALSDPFRFAELSNPSPDALLAEATAASLVGGQRVVRVRDAHEPLAKALDALLKSPPDALVILEAGELTSRSKLRSLAEKAPGIASIACYAIDQGKLPQIITARLRAQGVTIDREAAAWAAQNLSGEEGPLRQALDVLVLYAGDTQTLSLEDVSSILADGGDTSVGDAIDAALIGDLAATDKALSLAYEEGASPVGLIRVLLSELARLRLAAGAMAEGASAQEAMSGMRPPVFFKRQTIVQKMLRLWPLKALDQALAVALTAEAACKTTHIPEQDYCRQTMLALATRARSAARARD</sequence>
<dbReference type="NCBIfam" id="TIGR01128">
    <property type="entry name" value="holA"/>
    <property type="match status" value="1"/>
</dbReference>
<dbReference type="PANTHER" id="PTHR34388:SF1">
    <property type="entry name" value="DNA POLYMERASE III SUBUNIT DELTA"/>
    <property type="match status" value="1"/>
</dbReference>
<dbReference type="SUPFAM" id="SSF48019">
    <property type="entry name" value="post-AAA+ oligomerization domain-like"/>
    <property type="match status" value="1"/>
</dbReference>
<dbReference type="Gene3D" id="3.40.50.300">
    <property type="entry name" value="P-loop containing nucleotide triphosphate hydrolases"/>
    <property type="match status" value="1"/>
</dbReference>
<evidence type="ECO:0000256" key="1">
    <source>
        <dbReference type="ARBA" id="ARBA00012417"/>
    </source>
</evidence>
<evidence type="ECO:0000256" key="2">
    <source>
        <dbReference type="ARBA" id="ARBA00022679"/>
    </source>
</evidence>
<dbReference type="STRING" id="1120923.SAMN02746095_01937"/>
<dbReference type="AlphaFoldDB" id="A0A0D6PEC4"/>
<dbReference type="Gene3D" id="1.20.272.10">
    <property type="match status" value="1"/>
</dbReference>
<proteinExistence type="inferred from homology"/>
<organism evidence="8 9">
    <name type="scientific">Acidocella aminolytica 101 = DSM 11237</name>
    <dbReference type="NCBI Taxonomy" id="1120923"/>
    <lineage>
        <taxon>Bacteria</taxon>
        <taxon>Pseudomonadati</taxon>
        <taxon>Pseudomonadota</taxon>
        <taxon>Alphaproteobacteria</taxon>
        <taxon>Acetobacterales</taxon>
        <taxon>Acidocellaceae</taxon>
        <taxon>Acidocella</taxon>
    </lineage>
</organism>
<dbReference type="PANTHER" id="PTHR34388">
    <property type="entry name" value="DNA POLYMERASE III SUBUNIT DELTA"/>
    <property type="match status" value="1"/>
</dbReference>
<protein>
    <recommendedName>
        <fullName evidence="1">DNA-directed DNA polymerase</fullName>
        <ecNumber evidence="1">2.7.7.7</ecNumber>
    </recommendedName>
</protein>
<keyword evidence="5" id="KW-0239">DNA-directed DNA polymerase</keyword>
<comment type="similarity">
    <text evidence="6">Belongs to the DNA polymerase HolA subunit family.</text>
</comment>
<reference evidence="8 9" key="1">
    <citation type="submission" date="2012-11" db="EMBL/GenBank/DDBJ databases">
        <title>Whole genome sequence of Acidocella aminolytica 101 = DSM 11237.</title>
        <authorList>
            <person name="Azuma Y."/>
            <person name="Higashiura N."/>
            <person name="Hirakawa H."/>
            <person name="Matsushita K."/>
        </authorList>
    </citation>
    <scope>NUCLEOTIDE SEQUENCE [LARGE SCALE GENOMIC DNA]</scope>
    <source>
        <strain evidence="9">101 / DSM 11237</strain>
    </source>
</reference>
<dbReference type="GO" id="GO:0009360">
    <property type="term" value="C:DNA polymerase III complex"/>
    <property type="evidence" value="ECO:0007669"/>
    <property type="project" value="TreeGrafter"/>
</dbReference>
<evidence type="ECO:0000256" key="7">
    <source>
        <dbReference type="ARBA" id="ARBA00049244"/>
    </source>
</evidence>
<dbReference type="InterPro" id="IPR005790">
    <property type="entry name" value="DNA_polIII_delta"/>
</dbReference>
<evidence type="ECO:0000256" key="5">
    <source>
        <dbReference type="ARBA" id="ARBA00022932"/>
    </source>
</evidence>
<evidence type="ECO:0000256" key="3">
    <source>
        <dbReference type="ARBA" id="ARBA00022695"/>
    </source>
</evidence>
<accession>A0A0D6PEC4</accession>
<dbReference type="GO" id="GO:0003677">
    <property type="term" value="F:DNA binding"/>
    <property type="evidence" value="ECO:0007669"/>
    <property type="project" value="InterPro"/>
</dbReference>